<dbReference type="Proteomes" id="UP001562354">
    <property type="component" value="Unassembled WGS sequence"/>
</dbReference>
<dbReference type="SMART" id="SM00389">
    <property type="entry name" value="HOX"/>
    <property type="match status" value="1"/>
</dbReference>
<sequence>MDFADYPGLNGGDLAGDFQARHFMRRDTHVYDASQMPHLPPYNAATLAGLAVDVKPRLTKEQHDVLENEFLKQSKPNTNTKKRFAEVLGVSLDKVNNWFQNRRAKSKQDAKKQAGQYNLLQAQNQTGYSQSMNQMNAGDVSPTYCPPLHYNTESSGMRDSAMMDGPMANAMNYSQPETQTHMITPNFSMPLNLSGMTMQKQRSQHAHPVNDAVEEENRRTLTQAQFDAFGNANPFAETTSGQSMGNVSATITNPSDLYGQYDFPDLCDFDFGTDSAEPATSVPMQATQSTDSYLSNALTHSDAITLPPQSSQARNLSASSDNIAPGVSITPAHQDADALNFSLPNHSTQSVASQPVTAASWQPGQSIPVDLVALQQEFQQAAMRNRTQSVPAINEHMAHHQFFEQPLTFPADQAFQRDHRDSSTSYITRSMQNFNMAGQRSAVPSVSIAARRQRPRPAPLGGASLRSTSFGGQLPTSPTNHGQKHQVGGQSLRRIKSSQTMNGISNGRIQKSVGSAQRSPSGVTFADANRYARRVSSFSPAFAGIPASSAGLAPPTPMSPSSFANLQARHASIGGDADSEAMSHAMPSANFSPPSTPIYAAQFTRGRLDSTTDDTPPQSAPASQQCFSTAPFPPQGPHMQSPMSTVPVLQSQPHGFVSMMSNEYPQMPNVVFPGQQQAMPGAMMEMPMSYIMTNTGEVHMGYPVMPPFAQPMQHQGTPPNSQNPFLPSSNSSPGTMVYSQVPKHSTPAADFFVHEYTPPQDVKQSSTPRKATDSGPKNYTFSNHGPEYFEKNVKKNTEGLSPDSSAGSSTTN</sequence>
<evidence type="ECO:0000256" key="5">
    <source>
        <dbReference type="ARBA" id="ARBA00023242"/>
    </source>
</evidence>
<evidence type="ECO:0000256" key="4">
    <source>
        <dbReference type="ARBA" id="ARBA00023155"/>
    </source>
</evidence>
<comment type="subcellular location">
    <subcellularLocation>
        <location evidence="1 6 7">Nucleus</location>
    </subcellularLocation>
</comment>
<dbReference type="SUPFAM" id="SSF46689">
    <property type="entry name" value="Homeodomain-like"/>
    <property type="match status" value="1"/>
</dbReference>
<dbReference type="Gene3D" id="1.10.10.60">
    <property type="entry name" value="Homeodomain-like"/>
    <property type="match status" value="1"/>
</dbReference>
<comment type="caution">
    <text evidence="10">The sequence shown here is derived from an EMBL/GenBank/DDBJ whole genome shotgun (WGS) entry which is preliminary data.</text>
</comment>
<reference evidence="10 11" key="1">
    <citation type="submission" date="2024-07" db="EMBL/GenBank/DDBJ databases">
        <title>Draft sequence of the Neodothiora populina.</title>
        <authorList>
            <person name="Drown D.D."/>
            <person name="Schuette U.S."/>
            <person name="Buechlein A.B."/>
            <person name="Rusch D.R."/>
            <person name="Winton L.W."/>
            <person name="Adams G.A."/>
        </authorList>
    </citation>
    <scope>NUCLEOTIDE SEQUENCE [LARGE SCALE GENOMIC DNA]</scope>
    <source>
        <strain evidence="10 11">CPC 39397</strain>
    </source>
</reference>
<dbReference type="GeneID" id="95979260"/>
<dbReference type="InterPro" id="IPR001356">
    <property type="entry name" value="HD"/>
</dbReference>
<evidence type="ECO:0000259" key="9">
    <source>
        <dbReference type="PROSITE" id="PS50071"/>
    </source>
</evidence>
<dbReference type="PANTHER" id="PTHR24341">
    <property type="entry name" value="HOMEOBOX PROTEIN ENGRAILED"/>
    <property type="match status" value="1"/>
</dbReference>
<feature type="compositionally biased region" description="Basic and acidic residues" evidence="8">
    <location>
        <begin position="787"/>
        <end position="797"/>
    </location>
</feature>
<organism evidence="10 11">
    <name type="scientific">Neodothiora populina</name>
    <dbReference type="NCBI Taxonomy" id="2781224"/>
    <lineage>
        <taxon>Eukaryota</taxon>
        <taxon>Fungi</taxon>
        <taxon>Dikarya</taxon>
        <taxon>Ascomycota</taxon>
        <taxon>Pezizomycotina</taxon>
        <taxon>Dothideomycetes</taxon>
        <taxon>Dothideomycetidae</taxon>
        <taxon>Dothideales</taxon>
        <taxon>Dothioraceae</taxon>
        <taxon>Neodothiora</taxon>
    </lineage>
</organism>
<dbReference type="PROSITE" id="PS50071">
    <property type="entry name" value="HOMEOBOX_2"/>
    <property type="match status" value="1"/>
</dbReference>
<dbReference type="PROSITE" id="PS00027">
    <property type="entry name" value="HOMEOBOX_1"/>
    <property type="match status" value="1"/>
</dbReference>
<evidence type="ECO:0000256" key="7">
    <source>
        <dbReference type="RuleBase" id="RU000682"/>
    </source>
</evidence>
<keyword evidence="3 6" id="KW-0238">DNA-binding</keyword>
<feature type="region of interest" description="Disordered" evidence="8">
    <location>
        <begin position="709"/>
        <end position="741"/>
    </location>
</feature>
<feature type="compositionally biased region" description="Polar residues" evidence="8">
    <location>
        <begin position="762"/>
        <end position="783"/>
    </location>
</feature>
<keyword evidence="5 6" id="KW-0539">Nucleus</keyword>
<dbReference type="InterPro" id="IPR050720">
    <property type="entry name" value="Engrailed_Homeobox_TFs"/>
</dbReference>
<dbReference type="EMBL" id="JBFMKM010000004">
    <property type="protein sequence ID" value="KAL1306918.1"/>
    <property type="molecule type" value="Genomic_DNA"/>
</dbReference>
<comment type="similarity">
    <text evidence="2">Belongs to the engrailed homeobox family.</text>
</comment>
<feature type="region of interest" description="Disordered" evidence="8">
    <location>
        <begin position="453"/>
        <end position="494"/>
    </location>
</feature>
<feature type="compositionally biased region" description="Polar residues" evidence="8">
    <location>
        <begin position="712"/>
        <end position="738"/>
    </location>
</feature>
<keyword evidence="11" id="KW-1185">Reference proteome</keyword>
<dbReference type="InterPro" id="IPR017970">
    <property type="entry name" value="Homeobox_CS"/>
</dbReference>
<accession>A0ABR3PLA4</accession>
<dbReference type="InterPro" id="IPR009057">
    <property type="entry name" value="Homeodomain-like_sf"/>
</dbReference>
<feature type="compositionally biased region" description="Polar residues" evidence="8">
    <location>
        <begin position="798"/>
        <end position="812"/>
    </location>
</feature>
<evidence type="ECO:0000256" key="1">
    <source>
        <dbReference type="ARBA" id="ARBA00004123"/>
    </source>
</evidence>
<gene>
    <name evidence="10" type="ORF">AAFC00_005561</name>
</gene>
<dbReference type="PANTHER" id="PTHR24341:SF6">
    <property type="entry name" value="HOMEOBOX PROTEIN INVECTED"/>
    <property type="match status" value="1"/>
</dbReference>
<evidence type="ECO:0000256" key="6">
    <source>
        <dbReference type="PROSITE-ProRule" id="PRU00108"/>
    </source>
</evidence>
<name>A0ABR3PLA4_9PEZI</name>
<feature type="domain" description="Homeobox" evidence="9">
    <location>
        <begin position="55"/>
        <end position="109"/>
    </location>
</feature>
<evidence type="ECO:0000313" key="10">
    <source>
        <dbReference type="EMBL" id="KAL1306918.1"/>
    </source>
</evidence>
<evidence type="ECO:0000313" key="11">
    <source>
        <dbReference type="Proteomes" id="UP001562354"/>
    </source>
</evidence>
<dbReference type="RefSeq" id="XP_069203190.1">
    <property type="nucleotide sequence ID" value="XM_069345361.1"/>
</dbReference>
<dbReference type="Pfam" id="PF00046">
    <property type="entry name" value="Homeodomain"/>
    <property type="match status" value="1"/>
</dbReference>
<evidence type="ECO:0000256" key="8">
    <source>
        <dbReference type="SAM" id="MobiDB-lite"/>
    </source>
</evidence>
<dbReference type="CDD" id="cd00086">
    <property type="entry name" value="homeodomain"/>
    <property type="match status" value="1"/>
</dbReference>
<feature type="compositionally biased region" description="Polar residues" evidence="8">
    <location>
        <begin position="465"/>
        <end position="481"/>
    </location>
</feature>
<keyword evidence="4 6" id="KW-0371">Homeobox</keyword>
<feature type="region of interest" description="Disordered" evidence="8">
    <location>
        <begin position="757"/>
        <end position="812"/>
    </location>
</feature>
<protein>
    <recommendedName>
        <fullName evidence="9">Homeobox domain-containing protein</fullName>
    </recommendedName>
</protein>
<proteinExistence type="inferred from homology"/>
<feature type="DNA-binding region" description="Homeobox" evidence="6">
    <location>
        <begin position="57"/>
        <end position="110"/>
    </location>
</feature>
<evidence type="ECO:0000256" key="2">
    <source>
        <dbReference type="ARBA" id="ARBA00010896"/>
    </source>
</evidence>
<evidence type="ECO:0000256" key="3">
    <source>
        <dbReference type="ARBA" id="ARBA00023125"/>
    </source>
</evidence>